<feature type="compositionally biased region" description="Basic and acidic residues" evidence="15">
    <location>
        <begin position="106"/>
        <end position="120"/>
    </location>
</feature>
<keyword evidence="4 13" id="KW-0812">Transmembrane</keyword>
<protein>
    <recommendedName>
        <fullName evidence="13">ATP synthase subunit b</fullName>
    </recommendedName>
    <alternativeName>
        <fullName evidence="13">ATP synthase F(0) sector subunit b</fullName>
    </alternativeName>
    <alternativeName>
        <fullName evidence="13">ATPase subunit I</fullName>
    </alternativeName>
    <alternativeName>
        <fullName evidence="13">F-type ATPase subunit b</fullName>
        <shortName evidence="13">F-ATPase subunit b</shortName>
    </alternativeName>
</protein>
<comment type="similarity">
    <text evidence="1 13 14">Belongs to the ATPase B chain family.</text>
</comment>
<feature type="chain" id="PRO_5046775626" description="ATP synthase subunit b" evidence="16">
    <location>
        <begin position="24"/>
        <end position="186"/>
    </location>
</feature>
<evidence type="ECO:0000256" key="16">
    <source>
        <dbReference type="SAM" id="SignalP"/>
    </source>
</evidence>
<evidence type="ECO:0000256" key="11">
    <source>
        <dbReference type="ARBA" id="ARBA00025614"/>
    </source>
</evidence>
<evidence type="ECO:0000256" key="15">
    <source>
        <dbReference type="SAM" id="MobiDB-lite"/>
    </source>
</evidence>
<comment type="subunit">
    <text evidence="13">F-type ATPases have 2 components, F(1) - the catalytic core - and F(0) - the membrane proton channel. F(1) has five subunits: alpha(3), beta(3), gamma(1), delta(1), epsilon(1). F(0) has three main subunits: a(1), b(2) and c(10-14). The alpha and beta chains form an alternating ring which encloses part of the gamma chain. F(1) is attached to F(0) by a central stalk formed by the gamma and epsilon chains, while a peripheral stalk is formed by the delta and b chains.</text>
</comment>
<keyword evidence="8 13" id="KW-0472">Membrane</keyword>
<dbReference type="PANTHER" id="PTHR33445">
    <property type="entry name" value="ATP SYNTHASE SUBUNIT B', CHLOROPLASTIC"/>
    <property type="match status" value="1"/>
</dbReference>
<comment type="caution">
    <text evidence="17">The sequence shown here is derived from an EMBL/GenBank/DDBJ whole genome shotgun (WGS) entry which is preliminary data.</text>
</comment>
<evidence type="ECO:0000256" key="10">
    <source>
        <dbReference type="ARBA" id="ARBA00025198"/>
    </source>
</evidence>
<evidence type="ECO:0000313" key="18">
    <source>
        <dbReference type="Proteomes" id="UP001062901"/>
    </source>
</evidence>
<evidence type="ECO:0000256" key="5">
    <source>
        <dbReference type="ARBA" id="ARBA00022781"/>
    </source>
</evidence>
<evidence type="ECO:0000256" key="6">
    <source>
        <dbReference type="ARBA" id="ARBA00022989"/>
    </source>
</evidence>
<evidence type="ECO:0000256" key="13">
    <source>
        <dbReference type="HAMAP-Rule" id="MF_01398"/>
    </source>
</evidence>
<feature type="transmembrane region" description="Helical" evidence="13">
    <location>
        <begin position="39"/>
        <end position="59"/>
    </location>
</feature>
<dbReference type="Proteomes" id="UP001062901">
    <property type="component" value="Unassembled WGS sequence"/>
</dbReference>
<evidence type="ECO:0000256" key="9">
    <source>
        <dbReference type="ARBA" id="ARBA00023310"/>
    </source>
</evidence>
<dbReference type="RefSeq" id="WP_018979930.1">
    <property type="nucleotide sequence ID" value="NZ_BAQD01000003.1"/>
</dbReference>
<keyword evidence="9 13" id="KW-0066">ATP synthesis</keyword>
<comment type="function">
    <text evidence="10 13">F(1)F(0) ATP synthase produces ATP from ADP in the presence of a proton or sodium gradient. F-type ATPases consist of two structural domains, F(1) containing the extramembraneous catalytic core and F(0) containing the membrane proton channel, linked together by a central stalk and a peripheral stalk. During catalysis, ATP synthesis in the catalytic domain of F(1) is coupled via a rotary mechanism of the central stalk subunits to proton translocation.</text>
</comment>
<keyword evidence="18" id="KW-1185">Reference proteome</keyword>
<keyword evidence="7 13" id="KW-0406">Ion transport</keyword>
<keyword evidence="6 13" id="KW-1133">Transmembrane helix</keyword>
<feature type="signal peptide" evidence="16">
    <location>
        <begin position="1"/>
        <end position="23"/>
    </location>
</feature>
<dbReference type="EMBL" id="BAQD01000003">
    <property type="protein sequence ID" value="GBQ05258.1"/>
    <property type="molecule type" value="Genomic_DNA"/>
</dbReference>
<reference evidence="17" key="1">
    <citation type="submission" date="2013-04" db="EMBL/GenBank/DDBJ databases">
        <title>The genome sequencing project of 58 acetic acid bacteria.</title>
        <authorList>
            <person name="Okamoto-Kainuma A."/>
            <person name="Ishikawa M."/>
            <person name="Umino S."/>
            <person name="Koizumi Y."/>
            <person name="Shiwa Y."/>
            <person name="Yoshikawa H."/>
            <person name="Matsutani M."/>
            <person name="Matsushita K."/>
        </authorList>
    </citation>
    <scope>NUCLEOTIDE SEQUENCE</scope>
    <source>
        <strain evidence="17">DSM 15669</strain>
    </source>
</reference>
<keyword evidence="2 13" id="KW-0813">Transport</keyword>
<dbReference type="CDD" id="cd06503">
    <property type="entry name" value="ATP-synt_Fo_b"/>
    <property type="match status" value="1"/>
</dbReference>
<evidence type="ECO:0000256" key="2">
    <source>
        <dbReference type="ARBA" id="ARBA00022448"/>
    </source>
</evidence>
<gene>
    <name evidence="13" type="primary">atpF</name>
    <name evidence="17" type="ORF">AA15669_0381</name>
</gene>
<evidence type="ECO:0000256" key="14">
    <source>
        <dbReference type="RuleBase" id="RU003848"/>
    </source>
</evidence>
<dbReference type="InterPro" id="IPR050059">
    <property type="entry name" value="ATP_synthase_B_chain"/>
</dbReference>
<keyword evidence="13" id="KW-1003">Cell membrane</keyword>
<evidence type="ECO:0000256" key="1">
    <source>
        <dbReference type="ARBA" id="ARBA00005513"/>
    </source>
</evidence>
<keyword evidence="3 13" id="KW-0138">CF(0)</keyword>
<name>A0ABQ0NWQ4_9PROT</name>
<evidence type="ECO:0000256" key="3">
    <source>
        <dbReference type="ARBA" id="ARBA00022547"/>
    </source>
</evidence>
<feature type="region of interest" description="Disordered" evidence="15">
    <location>
        <begin position="106"/>
        <end position="130"/>
    </location>
</feature>
<comment type="function">
    <text evidence="11">Component of the F(0) channel, it forms part of the peripheral stalk, linking F(1) to F(0). The b'-subunit is a diverged and duplicated form of b found in plants and photosynthetic bacteria.</text>
</comment>
<keyword evidence="5 13" id="KW-0375">Hydrogen ion transport</keyword>
<dbReference type="Pfam" id="PF00430">
    <property type="entry name" value="ATP-synt_B"/>
    <property type="match status" value="1"/>
</dbReference>
<dbReference type="HAMAP" id="MF_01398">
    <property type="entry name" value="ATP_synth_b_bprime"/>
    <property type="match status" value="1"/>
</dbReference>
<comment type="subcellular location">
    <subcellularLocation>
        <location evidence="13">Cell membrane</location>
        <topology evidence="13">Single-pass membrane protein</topology>
    </subcellularLocation>
    <subcellularLocation>
        <location evidence="12">Endomembrane system</location>
        <topology evidence="12">Single-pass membrane protein</topology>
    </subcellularLocation>
</comment>
<organism evidence="17 18">
    <name type="scientific">Saccharibacter floricola DSM 15669</name>
    <dbReference type="NCBI Taxonomy" id="1123227"/>
    <lineage>
        <taxon>Bacteria</taxon>
        <taxon>Pseudomonadati</taxon>
        <taxon>Pseudomonadota</taxon>
        <taxon>Alphaproteobacteria</taxon>
        <taxon>Acetobacterales</taxon>
        <taxon>Acetobacteraceae</taxon>
        <taxon>Saccharibacter</taxon>
    </lineage>
</organism>
<evidence type="ECO:0000256" key="7">
    <source>
        <dbReference type="ARBA" id="ARBA00023065"/>
    </source>
</evidence>
<dbReference type="PANTHER" id="PTHR33445:SF1">
    <property type="entry name" value="ATP SYNTHASE SUBUNIT B"/>
    <property type="match status" value="1"/>
</dbReference>
<dbReference type="InterPro" id="IPR002146">
    <property type="entry name" value="ATP_synth_b/b'su_bac/chlpt"/>
</dbReference>
<sequence>MRLTPRFLLSAAPLAALPGRAVAEGMPQLHFGDPLLQGQVVWGALIFIIFYFILSRSALPRVARVIEKRDARIKKDLDLARQSKKEADRAHQELLDAKEKAAESARADIQSIRDKAKAEADAQSAETASRLDQEIRAAEKEIAKARSDALSHLTDIASATTATLTERLLGHYDSDTVTKAVERARS</sequence>
<keyword evidence="16" id="KW-0732">Signal</keyword>
<evidence type="ECO:0000256" key="8">
    <source>
        <dbReference type="ARBA" id="ARBA00023136"/>
    </source>
</evidence>
<evidence type="ECO:0000313" key="17">
    <source>
        <dbReference type="EMBL" id="GBQ05258.1"/>
    </source>
</evidence>
<proteinExistence type="inferred from homology"/>
<accession>A0ABQ0NWQ4</accession>
<evidence type="ECO:0000256" key="12">
    <source>
        <dbReference type="ARBA" id="ARBA00037847"/>
    </source>
</evidence>
<evidence type="ECO:0000256" key="4">
    <source>
        <dbReference type="ARBA" id="ARBA00022692"/>
    </source>
</evidence>